<feature type="region of interest" description="Disordered" evidence="1">
    <location>
        <begin position="1"/>
        <end position="25"/>
    </location>
</feature>
<evidence type="ECO:0000313" key="3">
    <source>
        <dbReference type="Proteomes" id="UP001153069"/>
    </source>
</evidence>
<reference evidence="2" key="1">
    <citation type="submission" date="2020-06" db="EMBL/GenBank/DDBJ databases">
        <authorList>
            <consortium name="Plant Systems Biology data submission"/>
        </authorList>
    </citation>
    <scope>NUCLEOTIDE SEQUENCE</scope>
    <source>
        <strain evidence="2">D6</strain>
    </source>
</reference>
<proteinExistence type="predicted"/>
<comment type="caution">
    <text evidence="2">The sequence shown here is derived from an EMBL/GenBank/DDBJ whole genome shotgun (WGS) entry which is preliminary data.</text>
</comment>
<organism evidence="2 3">
    <name type="scientific">Seminavis robusta</name>
    <dbReference type="NCBI Taxonomy" id="568900"/>
    <lineage>
        <taxon>Eukaryota</taxon>
        <taxon>Sar</taxon>
        <taxon>Stramenopiles</taxon>
        <taxon>Ochrophyta</taxon>
        <taxon>Bacillariophyta</taxon>
        <taxon>Bacillariophyceae</taxon>
        <taxon>Bacillariophycidae</taxon>
        <taxon>Naviculales</taxon>
        <taxon>Naviculaceae</taxon>
        <taxon>Seminavis</taxon>
    </lineage>
</organism>
<evidence type="ECO:0000313" key="2">
    <source>
        <dbReference type="EMBL" id="CAB9502998.1"/>
    </source>
</evidence>
<accession>A0A9N8DHB6</accession>
<sequence length="202" mass="21708">MEQVGGSNEATRQVEQGEVPSTQTLEEKMDTILAMLAMLGNEGSKTDDTCADCHGGSMIPRQPSPPPASGGYMVPHQQATVGPLDLGRLQLPAGLQHFTIVAGGANITNAAPAVSGTGSGTMAGSEISALMKKLEEIGSEIQELGRNVKTRETREYGEHEKYYKDLIATVSGLGSEIQDLVQKVDTRFEEFKTRETREYGKH</sequence>
<protein>
    <submittedName>
        <fullName evidence="2">Uncharacterized protein</fullName>
    </submittedName>
</protein>
<evidence type="ECO:0000256" key="1">
    <source>
        <dbReference type="SAM" id="MobiDB-lite"/>
    </source>
</evidence>
<name>A0A9N8DHB6_9STRA</name>
<dbReference type="AlphaFoldDB" id="A0A9N8DHB6"/>
<feature type="compositionally biased region" description="Polar residues" evidence="1">
    <location>
        <begin position="1"/>
        <end position="24"/>
    </location>
</feature>
<keyword evidence="3" id="KW-1185">Reference proteome</keyword>
<gene>
    <name evidence="2" type="ORF">SEMRO_153_G069670.1</name>
</gene>
<dbReference type="EMBL" id="CAICTM010000152">
    <property type="protein sequence ID" value="CAB9502998.1"/>
    <property type="molecule type" value="Genomic_DNA"/>
</dbReference>
<dbReference type="Proteomes" id="UP001153069">
    <property type="component" value="Unassembled WGS sequence"/>
</dbReference>